<comment type="caution">
    <text evidence="2">The sequence shown here is derived from an EMBL/GenBank/DDBJ whole genome shotgun (WGS) entry which is preliminary data.</text>
</comment>
<dbReference type="Proteomes" id="UP001479290">
    <property type="component" value="Unassembled WGS sequence"/>
</dbReference>
<protein>
    <submittedName>
        <fullName evidence="2">Uncharacterized protein</fullName>
    </submittedName>
</protein>
<accession>A0AAW1ZF51</accession>
<name>A0AAW1ZF51_CULAL</name>
<sequence length="198" mass="21602">MGTAKSRMKKVAPVSVTEENVCCSGSHRDGSQLFCPSNTQTSDRRVSIRRRAQGDCNSDGQDSEFSADDLAVEVDRILAECDSNDITLNRTSYMMPISGAKSSGLYYAKIQDSSNVYSGNKHGYVTRGEFKDKNKVNKPTSDIHEKVRPLEDRLSCANIESTATASGYGIGGGSSLALPIMYDASEEDLMNTIEREFS</sequence>
<dbReference type="AlphaFoldDB" id="A0AAW1ZF51"/>
<evidence type="ECO:0000256" key="1">
    <source>
        <dbReference type="SAM" id="MobiDB-lite"/>
    </source>
</evidence>
<feature type="region of interest" description="Disordered" evidence="1">
    <location>
        <begin position="24"/>
        <end position="63"/>
    </location>
</feature>
<gene>
    <name evidence="2" type="ORF">ABG768_010182</name>
</gene>
<proteinExistence type="predicted"/>
<dbReference type="EMBL" id="JAWDJR010000017">
    <property type="protein sequence ID" value="KAK9960106.1"/>
    <property type="molecule type" value="Genomic_DNA"/>
</dbReference>
<reference evidence="2 3" key="1">
    <citation type="submission" date="2024-05" db="EMBL/GenBank/DDBJ databases">
        <title>A high-quality chromosomal-level genome assembly of Topmouth culter (Culter alburnus).</title>
        <authorList>
            <person name="Zhao H."/>
        </authorList>
    </citation>
    <scope>NUCLEOTIDE SEQUENCE [LARGE SCALE GENOMIC DNA]</scope>
    <source>
        <strain evidence="2">CATC2023</strain>
        <tissue evidence="2">Muscle</tissue>
    </source>
</reference>
<evidence type="ECO:0000313" key="2">
    <source>
        <dbReference type="EMBL" id="KAK9960106.1"/>
    </source>
</evidence>
<evidence type="ECO:0000313" key="3">
    <source>
        <dbReference type="Proteomes" id="UP001479290"/>
    </source>
</evidence>
<organism evidence="2 3">
    <name type="scientific">Culter alburnus</name>
    <name type="common">Topmouth culter</name>
    <dbReference type="NCBI Taxonomy" id="194366"/>
    <lineage>
        <taxon>Eukaryota</taxon>
        <taxon>Metazoa</taxon>
        <taxon>Chordata</taxon>
        <taxon>Craniata</taxon>
        <taxon>Vertebrata</taxon>
        <taxon>Euteleostomi</taxon>
        <taxon>Actinopterygii</taxon>
        <taxon>Neopterygii</taxon>
        <taxon>Teleostei</taxon>
        <taxon>Ostariophysi</taxon>
        <taxon>Cypriniformes</taxon>
        <taxon>Xenocyprididae</taxon>
        <taxon>Xenocypridinae</taxon>
        <taxon>Culter</taxon>
    </lineage>
</organism>
<keyword evidence="3" id="KW-1185">Reference proteome</keyword>